<dbReference type="SMART" id="SM00418">
    <property type="entry name" value="HTH_ARSR"/>
    <property type="match status" value="1"/>
</dbReference>
<dbReference type="SUPFAM" id="SSF46785">
    <property type="entry name" value="Winged helix' DNA-binding domain"/>
    <property type="match status" value="1"/>
</dbReference>
<evidence type="ECO:0000256" key="1">
    <source>
        <dbReference type="SAM" id="MobiDB-lite"/>
    </source>
</evidence>
<dbReference type="InterPro" id="IPR036388">
    <property type="entry name" value="WH-like_DNA-bd_sf"/>
</dbReference>
<sequence length="253" mass="26326">MTEDTAGTADGPGGTAAGEAFGERAIGAAGALADPVRRRLYRYVCERGEAGRSDAAEALGITRTLAAFHLDRLAGAGLLEVERRRLSGRQGPGAGRPAKVYRRSGQEVSLHLPPRDYEAAARLLAEAVERAGAEEALYAVAREEGRRRAAEAEGAGSAGAPVRLEEVARALAACGYEPVAPAAGQEGGEGGEGGEVRLRNCPFRSLAADFPPLTCGMNLELLRGTVERWGGFQARTAPEPGGCCVAISKNNED</sequence>
<dbReference type="Gene3D" id="1.10.10.10">
    <property type="entry name" value="Winged helix-like DNA-binding domain superfamily/Winged helix DNA-binding domain"/>
    <property type="match status" value="1"/>
</dbReference>
<dbReference type="Proteomes" id="UP001527866">
    <property type="component" value="Unassembled WGS sequence"/>
</dbReference>
<organism evidence="3 4">
    <name type="scientific">Nocardiopsis endophytica</name>
    <dbReference type="NCBI Taxonomy" id="3018445"/>
    <lineage>
        <taxon>Bacteria</taxon>
        <taxon>Bacillati</taxon>
        <taxon>Actinomycetota</taxon>
        <taxon>Actinomycetes</taxon>
        <taxon>Streptosporangiales</taxon>
        <taxon>Nocardiopsidaceae</taxon>
        <taxon>Nocardiopsis</taxon>
    </lineage>
</organism>
<reference evidence="3 4" key="1">
    <citation type="submission" date="2023-01" db="EMBL/GenBank/DDBJ databases">
        <title>Draft genome sequence of Nocardiopsis sp. RSe5-2 isolated from halophytes.</title>
        <authorList>
            <person name="Duangmal K."/>
            <person name="Chantavorakit T."/>
        </authorList>
    </citation>
    <scope>NUCLEOTIDE SEQUENCE [LARGE SCALE GENOMIC DNA]</scope>
    <source>
        <strain evidence="3 4">RSe5-2</strain>
    </source>
</reference>
<dbReference type="InterPro" id="IPR011991">
    <property type="entry name" value="ArsR-like_HTH"/>
</dbReference>
<accession>A0ABT4UAW8</accession>
<dbReference type="EMBL" id="JAQFWQ010000105">
    <property type="protein sequence ID" value="MDA2814124.1"/>
    <property type="molecule type" value="Genomic_DNA"/>
</dbReference>
<protein>
    <submittedName>
        <fullName evidence="3">Helix-turn-helix domain-containing protein</fullName>
    </submittedName>
</protein>
<proteinExistence type="predicted"/>
<dbReference type="Pfam" id="PF12840">
    <property type="entry name" value="HTH_20"/>
    <property type="match status" value="1"/>
</dbReference>
<dbReference type="RefSeq" id="WP_270689408.1">
    <property type="nucleotide sequence ID" value="NZ_JAQFWQ010000105.1"/>
</dbReference>
<feature type="region of interest" description="Disordered" evidence="1">
    <location>
        <begin position="88"/>
        <end position="107"/>
    </location>
</feature>
<evidence type="ECO:0000313" key="4">
    <source>
        <dbReference type="Proteomes" id="UP001527866"/>
    </source>
</evidence>
<evidence type="ECO:0000259" key="2">
    <source>
        <dbReference type="SMART" id="SM00418"/>
    </source>
</evidence>
<feature type="domain" description="HTH arsR-type" evidence="2">
    <location>
        <begin position="28"/>
        <end position="129"/>
    </location>
</feature>
<name>A0ABT4UAW8_9ACTN</name>
<dbReference type="CDD" id="cd00090">
    <property type="entry name" value="HTH_ARSR"/>
    <property type="match status" value="1"/>
</dbReference>
<gene>
    <name evidence="3" type="ORF">O4J56_25985</name>
</gene>
<dbReference type="InterPro" id="IPR001845">
    <property type="entry name" value="HTH_ArsR_DNA-bd_dom"/>
</dbReference>
<dbReference type="InterPro" id="IPR036390">
    <property type="entry name" value="WH_DNA-bd_sf"/>
</dbReference>
<comment type="caution">
    <text evidence="3">The sequence shown here is derived from an EMBL/GenBank/DDBJ whole genome shotgun (WGS) entry which is preliminary data.</text>
</comment>
<keyword evidence="4" id="KW-1185">Reference proteome</keyword>
<evidence type="ECO:0000313" key="3">
    <source>
        <dbReference type="EMBL" id="MDA2814124.1"/>
    </source>
</evidence>